<reference evidence="1 2" key="1">
    <citation type="submission" date="2018-01" db="EMBL/GenBank/DDBJ databases">
        <title>Metagenomic assembled genomes from two thermal pools in the Uzon Caldera, Kamchatka, Russia.</title>
        <authorList>
            <person name="Wilkins L."/>
            <person name="Ettinger C."/>
        </authorList>
    </citation>
    <scope>NUCLEOTIDE SEQUENCE [LARGE SCALE GENOMIC DNA]</scope>
    <source>
        <strain evidence="1">ZAV-05</strain>
    </source>
</reference>
<comment type="caution">
    <text evidence="1">The sequence shown here is derived from an EMBL/GenBank/DDBJ whole genome shotgun (WGS) entry which is preliminary data.</text>
</comment>
<dbReference type="Proteomes" id="UP000242881">
    <property type="component" value="Unassembled WGS sequence"/>
</dbReference>
<name>A0A2J6WLF4_9BACT</name>
<gene>
    <name evidence="1" type="ORF">C0187_04600</name>
</gene>
<sequence length="197" mass="23020">MLVVNNLNSEFYDIISEKEKNVNIELSDYSKLYLMSLLKGLIEKNDFFYKDIIGNDALAEAFMKALSEELLKKVQKIKAVGDLCLIYSGLFPDMLNRKLVDIDYFIQLGKVSFLTLHRIYVTMNSLSDLRNLYYSIFLDFLKLVTVMIEISKSFKLIDQRNLLKVYERWQKTKINGLYEILKSNNIHPIAYQSEATN</sequence>
<evidence type="ECO:0000313" key="2">
    <source>
        <dbReference type="Proteomes" id="UP000242881"/>
    </source>
</evidence>
<proteinExistence type="predicted"/>
<protein>
    <submittedName>
        <fullName evidence="1">Uncharacterized protein</fullName>
    </submittedName>
</protein>
<dbReference type="EMBL" id="PNIN01000046">
    <property type="protein sequence ID" value="PMP71099.1"/>
    <property type="molecule type" value="Genomic_DNA"/>
</dbReference>
<organism evidence="1 2">
    <name type="scientific">Calditerrivibrio nitroreducens</name>
    <dbReference type="NCBI Taxonomy" id="477976"/>
    <lineage>
        <taxon>Bacteria</taxon>
        <taxon>Pseudomonadati</taxon>
        <taxon>Deferribacterota</taxon>
        <taxon>Deferribacteres</taxon>
        <taxon>Deferribacterales</taxon>
        <taxon>Calditerrivibrionaceae</taxon>
    </lineage>
</organism>
<accession>A0A2J6WLF4</accession>
<evidence type="ECO:0000313" key="1">
    <source>
        <dbReference type="EMBL" id="PMP71099.1"/>
    </source>
</evidence>
<dbReference type="AlphaFoldDB" id="A0A2J6WLF4"/>